<proteinExistence type="predicted"/>
<evidence type="ECO:0000313" key="5">
    <source>
        <dbReference type="EMBL" id="CAF4440732.1"/>
    </source>
</evidence>
<name>A0A817Z1J5_9BILA</name>
<protein>
    <recommendedName>
        <fullName evidence="10">Senescence domain-containing protein</fullName>
    </recommendedName>
</protein>
<evidence type="ECO:0000313" key="4">
    <source>
        <dbReference type="EMBL" id="CAF3517190.1"/>
    </source>
</evidence>
<dbReference type="EMBL" id="CAJOBO010004047">
    <property type="protein sequence ID" value="CAF4510572.1"/>
    <property type="molecule type" value="Genomic_DNA"/>
</dbReference>
<dbReference type="AlphaFoldDB" id="A0A817Z1J5"/>
<evidence type="ECO:0000313" key="1">
    <source>
        <dbReference type="EMBL" id="CAF3327881.1"/>
    </source>
</evidence>
<dbReference type="EMBL" id="CAJNYU010000072">
    <property type="protein sequence ID" value="CAF3327881.1"/>
    <property type="molecule type" value="Genomic_DNA"/>
</dbReference>
<sequence length="226" mass="24808">MLLHYGDEENPHRPDKFEYNIQFELDDEESDATENEDTDQIRDGRHLFNVATVVLECPIEEASKLEPRIKSEIAFMSKKVKRHAEEFLKELADILPSMKKNPPPPPLRTTNFRGRPMSTWDFVPIVGSIKSIVEGAEDLKDGYHASAATNLALGVGGLALDLVSVGMAVTATRTVVKVAAQETIKGAVTTAAKGAGTLAVTKVTEAAAVYVATRAIKRTIHEKRRK</sequence>
<evidence type="ECO:0000313" key="3">
    <source>
        <dbReference type="EMBL" id="CAF3387860.1"/>
    </source>
</evidence>
<dbReference type="Proteomes" id="UP000663869">
    <property type="component" value="Unassembled WGS sequence"/>
</dbReference>
<evidence type="ECO:0000313" key="6">
    <source>
        <dbReference type="EMBL" id="CAF4510572.1"/>
    </source>
</evidence>
<dbReference type="Proteomes" id="UP000663848">
    <property type="component" value="Unassembled WGS sequence"/>
</dbReference>
<dbReference type="Proteomes" id="UP000663873">
    <property type="component" value="Unassembled WGS sequence"/>
</dbReference>
<gene>
    <name evidence="1" type="ORF">FME351_LOCUS2134</name>
    <name evidence="4" type="ORF">GRG538_LOCUS18536</name>
    <name evidence="6" type="ORF">HFQ381_LOCUS28443</name>
    <name evidence="3" type="ORF">LUA448_LOCUS16381</name>
    <name evidence="7" type="ORF">QYT958_LOCUS22468</name>
    <name evidence="2" type="ORF">TIS948_LOCUS22325</name>
    <name evidence="5" type="ORF">UJA718_LOCUS22072</name>
</gene>
<dbReference type="EMBL" id="CAJNYT010003005">
    <property type="protein sequence ID" value="CAF3517190.1"/>
    <property type="molecule type" value="Genomic_DNA"/>
</dbReference>
<dbReference type="Proteomes" id="UP000663872">
    <property type="component" value="Unassembled WGS sequence"/>
</dbReference>
<dbReference type="EMBL" id="CAJOBR010004318">
    <property type="protein sequence ID" value="CAF4776473.1"/>
    <property type="molecule type" value="Genomic_DNA"/>
</dbReference>
<dbReference type="Proteomes" id="UP000663851">
    <property type="component" value="Unassembled WGS sequence"/>
</dbReference>
<dbReference type="Proteomes" id="UP000663825">
    <property type="component" value="Unassembled WGS sequence"/>
</dbReference>
<dbReference type="Proteomes" id="UP000663833">
    <property type="component" value="Unassembled WGS sequence"/>
</dbReference>
<reference evidence="3" key="1">
    <citation type="submission" date="2021-02" db="EMBL/GenBank/DDBJ databases">
        <authorList>
            <person name="Nowell W R."/>
        </authorList>
    </citation>
    <scope>NUCLEOTIDE SEQUENCE</scope>
</reference>
<comment type="caution">
    <text evidence="3">The sequence shown here is derived from an EMBL/GenBank/DDBJ whole genome shotgun (WGS) entry which is preliminary data.</text>
</comment>
<dbReference type="EMBL" id="CAJNXB010003841">
    <property type="protein sequence ID" value="CAF3340641.1"/>
    <property type="molecule type" value="Genomic_DNA"/>
</dbReference>
<evidence type="ECO:0000313" key="8">
    <source>
        <dbReference type="Proteomes" id="UP000663833"/>
    </source>
</evidence>
<dbReference type="EMBL" id="CAJOBP010004457">
    <property type="protein sequence ID" value="CAF4440732.1"/>
    <property type="molecule type" value="Genomic_DNA"/>
</dbReference>
<dbReference type="EMBL" id="CAJNYD010002032">
    <property type="protein sequence ID" value="CAF3387860.1"/>
    <property type="molecule type" value="Genomic_DNA"/>
</dbReference>
<accession>A0A817Z1J5</accession>
<evidence type="ECO:0000313" key="7">
    <source>
        <dbReference type="EMBL" id="CAF4776473.1"/>
    </source>
</evidence>
<evidence type="ECO:0000313" key="2">
    <source>
        <dbReference type="EMBL" id="CAF3340641.1"/>
    </source>
</evidence>
<evidence type="ECO:0008006" key="10">
    <source>
        <dbReference type="Google" id="ProtNLM"/>
    </source>
</evidence>
<keyword evidence="9" id="KW-1185">Reference proteome</keyword>
<evidence type="ECO:0000313" key="9">
    <source>
        <dbReference type="Proteomes" id="UP000663873"/>
    </source>
</evidence>
<organism evidence="3 8">
    <name type="scientific">Rotaria socialis</name>
    <dbReference type="NCBI Taxonomy" id="392032"/>
    <lineage>
        <taxon>Eukaryota</taxon>
        <taxon>Metazoa</taxon>
        <taxon>Spiralia</taxon>
        <taxon>Gnathifera</taxon>
        <taxon>Rotifera</taxon>
        <taxon>Eurotatoria</taxon>
        <taxon>Bdelloidea</taxon>
        <taxon>Philodinida</taxon>
        <taxon>Philodinidae</taxon>
        <taxon>Rotaria</taxon>
    </lineage>
</organism>